<dbReference type="AlphaFoldDB" id="A0AA97NPU1"/>
<reference evidence="1" key="1">
    <citation type="journal article" date="2012" name="PLoS Genet.">
        <title>Comparative analysis of the genomes of two field isolates of the rice blast fungus Magnaporthe oryzae.</title>
        <authorList>
            <person name="Xue M."/>
            <person name="Yang J."/>
            <person name="Li Z."/>
            <person name="Hu S."/>
            <person name="Yao N."/>
            <person name="Dean R.A."/>
            <person name="Zhao W."/>
            <person name="Shen M."/>
            <person name="Zhang H."/>
            <person name="Li C."/>
            <person name="Liu L."/>
            <person name="Cao L."/>
            <person name="Xu X."/>
            <person name="Xing Y."/>
            <person name="Hsiang T."/>
            <person name="Zhang Z."/>
            <person name="Xu J.R."/>
            <person name="Peng Y.L."/>
        </authorList>
    </citation>
    <scope>NUCLEOTIDE SEQUENCE</scope>
    <source>
        <strain evidence="1">Y34</strain>
    </source>
</reference>
<accession>A0AA97NPU1</accession>
<dbReference type="Proteomes" id="UP000011086">
    <property type="component" value="Unassembled WGS sequence"/>
</dbReference>
<evidence type="ECO:0008006" key="2">
    <source>
        <dbReference type="Google" id="ProtNLM"/>
    </source>
</evidence>
<protein>
    <recommendedName>
        <fullName evidence="2">HTH CENPB-type domain-containing protein</fullName>
    </recommendedName>
</protein>
<evidence type="ECO:0000313" key="1">
    <source>
        <dbReference type="EMBL" id="ELQ33993.1"/>
    </source>
</evidence>
<name>A0AA97NPU1_PYRO3</name>
<organism evidence="1">
    <name type="scientific">Pyricularia oryzae (strain Y34)</name>
    <name type="common">Rice blast fungus</name>
    <name type="synonym">Magnaporthe oryzae</name>
    <dbReference type="NCBI Taxonomy" id="1143189"/>
    <lineage>
        <taxon>Eukaryota</taxon>
        <taxon>Fungi</taxon>
        <taxon>Dikarya</taxon>
        <taxon>Ascomycota</taxon>
        <taxon>Pezizomycotina</taxon>
        <taxon>Sordariomycetes</taxon>
        <taxon>Sordariomycetidae</taxon>
        <taxon>Magnaporthales</taxon>
        <taxon>Pyriculariaceae</taxon>
        <taxon>Pyricularia</taxon>
    </lineage>
</organism>
<gene>
    <name evidence="1" type="ORF">OOU_Y34scaffold00831g1</name>
</gene>
<dbReference type="EMBL" id="JH793156">
    <property type="protein sequence ID" value="ELQ33993.1"/>
    <property type="molecule type" value="Genomic_DNA"/>
</dbReference>
<proteinExistence type="predicted"/>
<sequence length="173" mass="19931">MPESQAIKAAREFIDIHDNPDNKRVTRTGEVLAQESLREYCDRVQVPYSSVQPHVRALRRSGIPALSIFRRGRPPALTEAEDASLVAYIAHLDKLGAYPTVQQVVQAANALRDSRKPKANPVSRAWYPRWIQQHPELRSSRQRPVEAGRFGLEQQIKLVEAWYRRLYERAEHL</sequence>